<dbReference type="Proteomes" id="UP000007266">
    <property type="component" value="Linkage group 9"/>
</dbReference>
<reference evidence="1 2" key="1">
    <citation type="journal article" date="2008" name="Nature">
        <title>The genome of the model beetle and pest Tribolium castaneum.</title>
        <authorList>
            <consortium name="Tribolium Genome Sequencing Consortium"/>
            <person name="Richards S."/>
            <person name="Gibbs R.A."/>
            <person name="Weinstock G.M."/>
            <person name="Brown S.J."/>
            <person name="Denell R."/>
            <person name="Beeman R.W."/>
            <person name="Gibbs R."/>
            <person name="Beeman R.W."/>
            <person name="Brown S.J."/>
            <person name="Bucher G."/>
            <person name="Friedrich M."/>
            <person name="Grimmelikhuijzen C.J."/>
            <person name="Klingler M."/>
            <person name="Lorenzen M."/>
            <person name="Richards S."/>
            <person name="Roth S."/>
            <person name="Schroder R."/>
            <person name="Tautz D."/>
            <person name="Zdobnov E.M."/>
            <person name="Muzny D."/>
            <person name="Gibbs R.A."/>
            <person name="Weinstock G.M."/>
            <person name="Attaway T."/>
            <person name="Bell S."/>
            <person name="Buhay C.J."/>
            <person name="Chandrabose M.N."/>
            <person name="Chavez D."/>
            <person name="Clerk-Blankenburg K.P."/>
            <person name="Cree A."/>
            <person name="Dao M."/>
            <person name="Davis C."/>
            <person name="Chacko J."/>
            <person name="Dinh H."/>
            <person name="Dugan-Rocha S."/>
            <person name="Fowler G."/>
            <person name="Garner T.T."/>
            <person name="Garnes J."/>
            <person name="Gnirke A."/>
            <person name="Hawes A."/>
            <person name="Hernandez J."/>
            <person name="Hines S."/>
            <person name="Holder M."/>
            <person name="Hume J."/>
            <person name="Jhangiani S.N."/>
            <person name="Joshi V."/>
            <person name="Khan Z.M."/>
            <person name="Jackson L."/>
            <person name="Kovar C."/>
            <person name="Kowis A."/>
            <person name="Lee S."/>
            <person name="Lewis L.R."/>
            <person name="Margolis J."/>
            <person name="Morgan M."/>
            <person name="Nazareth L.V."/>
            <person name="Nguyen N."/>
            <person name="Okwuonu G."/>
            <person name="Parker D."/>
            <person name="Richards S."/>
            <person name="Ruiz S.J."/>
            <person name="Santibanez J."/>
            <person name="Savard J."/>
            <person name="Scherer S.E."/>
            <person name="Schneider B."/>
            <person name="Sodergren E."/>
            <person name="Tautz D."/>
            <person name="Vattahil S."/>
            <person name="Villasana D."/>
            <person name="White C.S."/>
            <person name="Wright R."/>
            <person name="Park Y."/>
            <person name="Beeman R.W."/>
            <person name="Lord J."/>
            <person name="Oppert B."/>
            <person name="Lorenzen M."/>
            <person name="Brown S."/>
            <person name="Wang L."/>
            <person name="Savard J."/>
            <person name="Tautz D."/>
            <person name="Richards S."/>
            <person name="Weinstock G."/>
            <person name="Gibbs R.A."/>
            <person name="Liu Y."/>
            <person name="Worley K."/>
            <person name="Weinstock G."/>
            <person name="Elsik C.G."/>
            <person name="Reese J.T."/>
            <person name="Elhaik E."/>
            <person name="Landan G."/>
            <person name="Graur D."/>
            <person name="Arensburger P."/>
            <person name="Atkinson P."/>
            <person name="Beeman R.W."/>
            <person name="Beidler J."/>
            <person name="Brown S.J."/>
            <person name="Demuth J.P."/>
            <person name="Drury D.W."/>
            <person name="Du Y.Z."/>
            <person name="Fujiwara H."/>
            <person name="Lorenzen M."/>
            <person name="Maselli V."/>
            <person name="Osanai M."/>
            <person name="Park Y."/>
            <person name="Robertson H.M."/>
            <person name="Tu Z."/>
            <person name="Wang J.J."/>
            <person name="Wang S."/>
            <person name="Richards S."/>
            <person name="Song H."/>
            <person name="Zhang L."/>
            <person name="Sodergren E."/>
            <person name="Werner D."/>
            <person name="Stanke M."/>
            <person name="Morgenstern B."/>
            <person name="Solovyev V."/>
            <person name="Kosarev P."/>
            <person name="Brown G."/>
            <person name="Chen H.C."/>
            <person name="Ermolaeva O."/>
            <person name="Hlavina W."/>
            <person name="Kapustin Y."/>
            <person name="Kiryutin B."/>
            <person name="Kitts P."/>
            <person name="Maglott D."/>
            <person name="Pruitt K."/>
            <person name="Sapojnikov V."/>
            <person name="Souvorov A."/>
            <person name="Mackey A.J."/>
            <person name="Waterhouse R.M."/>
            <person name="Wyder S."/>
            <person name="Zdobnov E.M."/>
            <person name="Zdobnov E.M."/>
            <person name="Wyder S."/>
            <person name="Kriventseva E.V."/>
            <person name="Kadowaki T."/>
            <person name="Bork P."/>
            <person name="Aranda M."/>
            <person name="Bao R."/>
            <person name="Beermann A."/>
            <person name="Berns N."/>
            <person name="Bolognesi R."/>
            <person name="Bonneton F."/>
            <person name="Bopp D."/>
            <person name="Brown S.J."/>
            <person name="Bucher G."/>
            <person name="Butts T."/>
            <person name="Chaumot A."/>
            <person name="Denell R.E."/>
            <person name="Ferrier D.E."/>
            <person name="Friedrich M."/>
            <person name="Gordon C.M."/>
            <person name="Jindra M."/>
            <person name="Klingler M."/>
            <person name="Lan Q."/>
            <person name="Lattorff H.M."/>
            <person name="Laudet V."/>
            <person name="von Levetsow C."/>
            <person name="Liu Z."/>
            <person name="Lutz R."/>
            <person name="Lynch J.A."/>
            <person name="da Fonseca R.N."/>
            <person name="Posnien N."/>
            <person name="Reuter R."/>
            <person name="Roth S."/>
            <person name="Savard J."/>
            <person name="Schinko J.B."/>
            <person name="Schmitt C."/>
            <person name="Schoppmeier M."/>
            <person name="Schroder R."/>
            <person name="Shippy T.D."/>
            <person name="Simonnet F."/>
            <person name="Marques-Souza H."/>
            <person name="Tautz D."/>
            <person name="Tomoyasu Y."/>
            <person name="Trauner J."/>
            <person name="Van der Zee M."/>
            <person name="Vervoort M."/>
            <person name="Wittkopp N."/>
            <person name="Wimmer E.A."/>
            <person name="Yang X."/>
            <person name="Jones A.K."/>
            <person name="Sattelle D.B."/>
            <person name="Ebert P.R."/>
            <person name="Nelson D."/>
            <person name="Scott J.G."/>
            <person name="Beeman R.W."/>
            <person name="Muthukrishnan S."/>
            <person name="Kramer K.J."/>
            <person name="Arakane Y."/>
            <person name="Beeman R.W."/>
            <person name="Zhu Q."/>
            <person name="Hogenkamp D."/>
            <person name="Dixit R."/>
            <person name="Oppert B."/>
            <person name="Jiang H."/>
            <person name="Zou Z."/>
            <person name="Marshall J."/>
            <person name="Elpidina E."/>
            <person name="Vinokurov K."/>
            <person name="Oppert C."/>
            <person name="Zou Z."/>
            <person name="Evans J."/>
            <person name="Lu Z."/>
            <person name="Zhao P."/>
            <person name="Sumathipala N."/>
            <person name="Altincicek B."/>
            <person name="Vilcinskas A."/>
            <person name="Williams M."/>
            <person name="Hultmark D."/>
            <person name="Hetru C."/>
            <person name="Jiang H."/>
            <person name="Grimmelikhuijzen C.J."/>
            <person name="Hauser F."/>
            <person name="Cazzamali G."/>
            <person name="Williamson M."/>
            <person name="Park Y."/>
            <person name="Li B."/>
            <person name="Tanaka Y."/>
            <person name="Predel R."/>
            <person name="Neupert S."/>
            <person name="Schachtner J."/>
            <person name="Verleyen P."/>
            <person name="Raible F."/>
            <person name="Bork P."/>
            <person name="Friedrich M."/>
            <person name="Walden K.K."/>
            <person name="Robertson H.M."/>
            <person name="Angeli S."/>
            <person name="Foret S."/>
            <person name="Bucher G."/>
            <person name="Schuetz S."/>
            <person name="Maleszka R."/>
            <person name="Wimmer E.A."/>
            <person name="Beeman R.W."/>
            <person name="Lorenzen M."/>
            <person name="Tomoyasu Y."/>
            <person name="Miller S.C."/>
            <person name="Grossmann D."/>
            <person name="Bucher G."/>
        </authorList>
    </citation>
    <scope>NUCLEOTIDE SEQUENCE [LARGE SCALE GENOMIC DNA]</scope>
    <source>
        <strain evidence="1 2">Georgia GA2</strain>
    </source>
</reference>
<keyword evidence="2" id="KW-1185">Reference proteome</keyword>
<dbReference type="HOGENOM" id="CLU_2087930_0_0_1"/>
<accession>D6X2H1</accession>
<dbReference type="EMBL" id="KQ971372">
    <property type="protein sequence ID" value="EFA10270.1"/>
    <property type="molecule type" value="Genomic_DNA"/>
</dbReference>
<proteinExistence type="predicted"/>
<evidence type="ECO:0000313" key="2">
    <source>
        <dbReference type="Proteomes" id="UP000007266"/>
    </source>
</evidence>
<dbReference type="InParanoid" id="D6X2H1"/>
<evidence type="ECO:0000313" key="1">
    <source>
        <dbReference type="EMBL" id="EFA10270.1"/>
    </source>
</evidence>
<reference evidence="1 2" key="2">
    <citation type="journal article" date="2010" name="Nucleic Acids Res.">
        <title>BeetleBase in 2010: revisions to provide comprehensive genomic information for Tribolium castaneum.</title>
        <authorList>
            <person name="Kim H.S."/>
            <person name="Murphy T."/>
            <person name="Xia J."/>
            <person name="Caragea D."/>
            <person name="Park Y."/>
            <person name="Beeman R.W."/>
            <person name="Lorenzen M.D."/>
            <person name="Butcher S."/>
            <person name="Manak J.R."/>
            <person name="Brown S.J."/>
        </authorList>
    </citation>
    <scope>GENOME REANNOTATION</scope>
    <source>
        <strain evidence="1 2">Georgia GA2</strain>
    </source>
</reference>
<dbReference type="AlphaFoldDB" id="D6X2H1"/>
<organism evidence="1 2">
    <name type="scientific">Tribolium castaneum</name>
    <name type="common">Red flour beetle</name>
    <dbReference type="NCBI Taxonomy" id="7070"/>
    <lineage>
        <taxon>Eukaryota</taxon>
        <taxon>Metazoa</taxon>
        <taxon>Ecdysozoa</taxon>
        <taxon>Arthropoda</taxon>
        <taxon>Hexapoda</taxon>
        <taxon>Insecta</taxon>
        <taxon>Pterygota</taxon>
        <taxon>Neoptera</taxon>
        <taxon>Endopterygota</taxon>
        <taxon>Coleoptera</taxon>
        <taxon>Polyphaga</taxon>
        <taxon>Cucujiformia</taxon>
        <taxon>Tenebrionidae</taxon>
        <taxon>Tenebrionidae incertae sedis</taxon>
        <taxon>Tribolium</taxon>
    </lineage>
</organism>
<gene>
    <name evidence="1" type="primary">GLEAN_12472</name>
    <name evidence="1" type="ORF">TcasGA2_TC012472</name>
</gene>
<protein>
    <submittedName>
        <fullName evidence="1">Uncharacterized protein</fullName>
    </submittedName>
</protein>
<name>D6X2H1_TRICA</name>
<sequence length="117" mass="13732">MRTLQQITIINRESSVHSMWAPIKIFINMRFRGCTVEMSQVRAYNKLHSERTKNLLHSLANEPLQQEINILAKCPDFSRYKKALPVATCRNFSMHEKKTDSCLNHRLKICNYSSYTL</sequence>